<gene>
    <name evidence="3" type="ORF">S01H1_42266</name>
</gene>
<dbReference type="InterPro" id="IPR001482">
    <property type="entry name" value="T2SS/T4SS_dom"/>
</dbReference>
<accession>X0UIA9</accession>
<comment type="caution">
    <text evidence="3">The sequence shown here is derived from an EMBL/GenBank/DDBJ whole genome shotgun (WGS) entry which is preliminary data.</text>
</comment>
<comment type="similarity">
    <text evidence="1">Belongs to the GSP E family.</text>
</comment>
<dbReference type="NCBIfam" id="TIGR01420">
    <property type="entry name" value="pilT_fam"/>
    <property type="match status" value="1"/>
</dbReference>
<dbReference type="AlphaFoldDB" id="X0UIA9"/>
<reference evidence="3" key="1">
    <citation type="journal article" date="2014" name="Front. Microbiol.">
        <title>High frequency of phylogenetically diverse reductive dehalogenase-homologous genes in deep subseafloor sedimentary metagenomes.</title>
        <authorList>
            <person name="Kawai M."/>
            <person name="Futagami T."/>
            <person name="Toyoda A."/>
            <person name="Takaki Y."/>
            <person name="Nishi S."/>
            <person name="Hori S."/>
            <person name="Arai W."/>
            <person name="Tsubouchi T."/>
            <person name="Morono Y."/>
            <person name="Uchiyama I."/>
            <person name="Ito T."/>
            <person name="Fujiyama A."/>
            <person name="Inagaki F."/>
            <person name="Takami H."/>
        </authorList>
    </citation>
    <scope>NUCLEOTIDE SEQUENCE</scope>
    <source>
        <strain evidence="3">Expedition CK06-06</strain>
    </source>
</reference>
<dbReference type="InterPro" id="IPR050921">
    <property type="entry name" value="T4SS_GSP_E_ATPase"/>
</dbReference>
<dbReference type="Gene3D" id="3.40.50.300">
    <property type="entry name" value="P-loop containing nucleotide triphosphate hydrolases"/>
    <property type="match status" value="1"/>
</dbReference>
<evidence type="ECO:0000256" key="1">
    <source>
        <dbReference type="ARBA" id="ARBA00006611"/>
    </source>
</evidence>
<dbReference type="GO" id="GO:0005524">
    <property type="term" value="F:ATP binding"/>
    <property type="evidence" value="ECO:0007669"/>
    <property type="project" value="InterPro"/>
</dbReference>
<organism evidence="3">
    <name type="scientific">marine sediment metagenome</name>
    <dbReference type="NCBI Taxonomy" id="412755"/>
    <lineage>
        <taxon>unclassified sequences</taxon>
        <taxon>metagenomes</taxon>
        <taxon>ecological metagenomes</taxon>
    </lineage>
</organism>
<dbReference type="GO" id="GO:0016887">
    <property type="term" value="F:ATP hydrolysis activity"/>
    <property type="evidence" value="ECO:0007669"/>
    <property type="project" value="InterPro"/>
</dbReference>
<sequence>YKKLALKPRGLILVTGPTGNGKSTTVATMINHVNEKAARSIISIEDPIEFVHQNKQSIIAQQELGEDTKSFDTALVHALRHNPDVIVVGEMRDLPTISTVITAAETGHLVLGTLHTTDATQSIDRVVDLFPPIQQQQIRLQLSQVLEAVLSQTLVPRIGGGRVAAVEILIVTHAVRNLIREGKTYQVHDVMQLGSKDGMRTLNQALAELVKKKIVAREEAIMKSSNPRQLEKLIQSS</sequence>
<feature type="non-terminal residue" evidence="3">
    <location>
        <position position="1"/>
    </location>
</feature>
<dbReference type="SUPFAM" id="SSF52540">
    <property type="entry name" value="P-loop containing nucleoside triphosphate hydrolases"/>
    <property type="match status" value="1"/>
</dbReference>
<dbReference type="EMBL" id="BARS01026860">
    <property type="protein sequence ID" value="GAG05350.1"/>
    <property type="molecule type" value="Genomic_DNA"/>
</dbReference>
<dbReference type="InterPro" id="IPR027417">
    <property type="entry name" value="P-loop_NTPase"/>
</dbReference>
<dbReference type="PANTHER" id="PTHR30486">
    <property type="entry name" value="TWITCHING MOTILITY PROTEIN PILT"/>
    <property type="match status" value="1"/>
</dbReference>
<dbReference type="InterPro" id="IPR006321">
    <property type="entry name" value="PilT/PilU"/>
</dbReference>
<evidence type="ECO:0000313" key="3">
    <source>
        <dbReference type="EMBL" id="GAG05350.1"/>
    </source>
</evidence>
<dbReference type="Pfam" id="PF00437">
    <property type="entry name" value="T2SSE"/>
    <property type="match status" value="1"/>
</dbReference>
<feature type="domain" description="Bacterial type II secretion system protein E" evidence="2">
    <location>
        <begin position="79"/>
        <end position="93"/>
    </location>
</feature>
<name>X0UIA9_9ZZZZ</name>
<evidence type="ECO:0000259" key="2">
    <source>
        <dbReference type="PROSITE" id="PS00662"/>
    </source>
</evidence>
<dbReference type="PROSITE" id="PS00662">
    <property type="entry name" value="T2SP_E"/>
    <property type="match status" value="1"/>
</dbReference>
<protein>
    <recommendedName>
        <fullName evidence="2">Bacterial type II secretion system protein E domain-containing protein</fullName>
    </recommendedName>
</protein>
<dbReference type="CDD" id="cd01131">
    <property type="entry name" value="PilT"/>
    <property type="match status" value="1"/>
</dbReference>
<proteinExistence type="inferred from homology"/>
<dbReference type="PANTHER" id="PTHR30486:SF16">
    <property type="entry name" value="TWITCHING MOTILITY PROTEIN PILT"/>
    <property type="match status" value="1"/>
</dbReference>